<name>A0A6J4K8F3_9BACT</name>
<feature type="transmembrane region" description="Helical" evidence="1">
    <location>
        <begin position="25"/>
        <end position="47"/>
    </location>
</feature>
<accession>A0A6J4K8F3</accession>
<keyword evidence="1" id="KW-1133">Transmembrane helix</keyword>
<organism evidence="2">
    <name type="scientific">uncultured Gemmatimonadaceae bacterium</name>
    <dbReference type="NCBI Taxonomy" id="246130"/>
    <lineage>
        <taxon>Bacteria</taxon>
        <taxon>Pseudomonadati</taxon>
        <taxon>Gemmatimonadota</taxon>
        <taxon>Gemmatimonadia</taxon>
        <taxon>Gemmatimonadales</taxon>
        <taxon>Gemmatimonadaceae</taxon>
        <taxon>environmental samples</taxon>
    </lineage>
</organism>
<dbReference type="AlphaFoldDB" id="A0A6J4K8F3"/>
<protein>
    <submittedName>
        <fullName evidence="2">Uncharacterized protein</fullName>
    </submittedName>
</protein>
<sequence length="50" mass="5322">MPQTENSLVPVLFGFSGRPNALYQAAPRLTMCTAATSVSTLLIVVGWPKS</sequence>
<evidence type="ECO:0000313" key="2">
    <source>
        <dbReference type="EMBL" id="CAA9297830.1"/>
    </source>
</evidence>
<proteinExistence type="predicted"/>
<dbReference type="EMBL" id="CADCTX010000044">
    <property type="protein sequence ID" value="CAA9297830.1"/>
    <property type="molecule type" value="Genomic_DNA"/>
</dbReference>
<keyword evidence="1" id="KW-0472">Membrane</keyword>
<feature type="non-terminal residue" evidence="2">
    <location>
        <position position="50"/>
    </location>
</feature>
<evidence type="ECO:0000256" key="1">
    <source>
        <dbReference type="SAM" id="Phobius"/>
    </source>
</evidence>
<gene>
    <name evidence="2" type="ORF">AVDCRST_MAG40-154</name>
</gene>
<reference evidence="2" key="1">
    <citation type="submission" date="2020-02" db="EMBL/GenBank/DDBJ databases">
        <authorList>
            <person name="Meier V. D."/>
        </authorList>
    </citation>
    <scope>NUCLEOTIDE SEQUENCE</scope>
    <source>
        <strain evidence="2">AVDCRST_MAG40</strain>
    </source>
</reference>
<keyword evidence="1" id="KW-0812">Transmembrane</keyword>